<reference evidence="2" key="1">
    <citation type="submission" date="2019-10" db="EMBL/GenBank/DDBJ databases">
        <title>Tracking microevolution events of conjugative virulence plasmid p15WZ-82_Vir during transmission.</title>
        <authorList>
            <person name="Yang X."/>
        </authorList>
    </citation>
    <scope>NUCLEOTIDE SEQUENCE</scope>
    <source>
        <strain evidence="2">PM48TC</strain>
        <plasmid evidence="2">pPM48TC_fusion</plasmid>
    </source>
</reference>
<dbReference type="EMBL" id="MN543581">
    <property type="protein sequence ID" value="QJX13142.1"/>
    <property type="molecule type" value="Genomic_DNA"/>
</dbReference>
<accession>A0A6M6A2K3</accession>
<dbReference type="AlphaFoldDB" id="A0A6M6A2K3"/>
<evidence type="ECO:0000256" key="1">
    <source>
        <dbReference type="SAM" id="Phobius"/>
    </source>
</evidence>
<keyword evidence="1" id="KW-0812">Transmembrane</keyword>
<evidence type="ECO:0000313" key="2">
    <source>
        <dbReference type="EMBL" id="QJX13142.1"/>
    </source>
</evidence>
<keyword evidence="1" id="KW-1133">Transmembrane helix</keyword>
<sequence>MFSIKNKHLRKKAILPAAFVCIFAMLIIISLLASWLFNGSLSGGLLLSAFFSIFCVTGWSYYNKIKKLDELMSRKTIHNYMKINKITETNKIYCSNCHSNRISSRNHVTKAFREFYCSMCGEPLYYVERKDFI</sequence>
<keyword evidence="2" id="KW-0614">Plasmid</keyword>
<proteinExistence type="predicted"/>
<organism evidence="2">
    <name type="scientific">Klebsiella pneumoniae</name>
    <dbReference type="NCBI Taxonomy" id="573"/>
    <lineage>
        <taxon>Bacteria</taxon>
        <taxon>Pseudomonadati</taxon>
        <taxon>Pseudomonadota</taxon>
        <taxon>Gammaproteobacteria</taxon>
        <taxon>Enterobacterales</taxon>
        <taxon>Enterobacteriaceae</taxon>
        <taxon>Klebsiella/Raoultella group</taxon>
        <taxon>Klebsiella</taxon>
        <taxon>Klebsiella pneumoniae complex</taxon>
    </lineage>
</organism>
<protein>
    <submittedName>
        <fullName evidence="2">Uncharacterized protein</fullName>
    </submittedName>
</protein>
<feature type="transmembrane region" description="Helical" evidence="1">
    <location>
        <begin position="43"/>
        <end position="62"/>
    </location>
</feature>
<geneLocation type="plasmid" evidence="2">
    <name>pPM48TC_fusion</name>
</geneLocation>
<feature type="transmembrane region" description="Helical" evidence="1">
    <location>
        <begin position="12"/>
        <end position="37"/>
    </location>
</feature>
<keyword evidence="1" id="KW-0472">Membrane</keyword>
<name>A0A6M6A2K3_KLEPN</name>